<keyword evidence="2" id="KW-1185">Reference proteome</keyword>
<comment type="caution">
    <text evidence="1">The sequence shown here is derived from an EMBL/GenBank/DDBJ whole genome shotgun (WGS) entry which is preliminary data.</text>
</comment>
<evidence type="ECO:0000313" key="2">
    <source>
        <dbReference type="Proteomes" id="UP001596368"/>
    </source>
</evidence>
<protein>
    <submittedName>
        <fullName evidence="1">Uncharacterized protein</fullName>
    </submittedName>
</protein>
<organism evidence="1 2">
    <name type="scientific">Halobaculum litoreum</name>
    <dbReference type="NCBI Taxonomy" id="3031998"/>
    <lineage>
        <taxon>Archaea</taxon>
        <taxon>Methanobacteriati</taxon>
        <taxon>Methanobacteriota</taxon>
        <taxon>Stenosarchaea group</taxon>
        <taxon>Halobacteria</taxon>
        <taxon>Halobacteriales</taxon>
        <taxon>Haloferacaceae</taxon>
        <taxon>Halobaculum</taxon>
    </lineage>
</organism>
<dbReference type="InterPro" id="IPR055944">
    <property type="entry name" value="DUF7522"/>
</dbReference>
<dbReference type="EMBL" id="JBHSZG010000001">
    <property type="protein sequence ID" value="MFC7136197.1"/>
    <property type="molecule type" value="Genomic_DNA"/>
</dbReference>
<evidence type="ECO:0000313" key="1">
    <source>
        <dbReference type="EMBL" id="MFC7136197.1"/>
    </source>
</evidence>
<dbReference type="AlphaFoldDB" id="A0ABD5XM71"/>
<accession>A0ABD5XM71</accession>
<proteinExistence type="predicted"/>
<reference evidence="1 2" key="1">
    <citation type="journal article" date="2019" name="Int. J. Syst. Evol. Microbiol.">
        <title>The Global Catalogue of Microorganisms (GCM) 10K type strain sequencing project: providing services to taxonomists for standard genome sequencing and annotation.</title>
        <authorList>
            <consortium name="The Broad Institute Genomics Platform"/>
            <consortium name="The Broad Institute Genome Sequencing Center for Infectious Disease"/>
            <person name="Wu L."/>
            <person name="Ma J."/>
        </authorList>
    </citation>
    <scope>NUCLEOTIDE SEQUENCE [LARGE SCALE GENOMIC DNA]</scope>
    <source>
        <strain evidence="1 2">DT92</strain>
    </source>
</reference>
<gene>
    <name evidence="1" type="ORF">ACFQRB_05730</name>
</gene>
<name>A0ABD5XM71_9EURY</name>
<sequence>MDESPEFFLPESADGERVVAAARTGLGDDLRSVVAFTPGSFEVLYTRADLYDPEVDVDAVKRPLVELERVGFAEAPVRTSLSVGEPSTDIGPYGFTVRFHDHGFVVRVIEGDRGVLLTTDTMDSRAFREAATAIRTVLRPE</sequence>
<dbReference type="Proteomes" id="UP001596368">
    <property type="component" value="Unassembled WGS sequence"/>
</dbReference>
<dbReference type="GeneID" id="81122316"/>
<dbReference type="RefSeq" id="WP_284012332.1">
    <property type="nucleotide sequence ID" value="NZ_CP126156.1"/>
</dbReference>
<dbReference type="Pfam" id="PF24366">
    <property type="entry name" value="DUF7522"/>
    <property type="match status" value="1"/>
</dbReference>